<keyword evidence="5 9" id="KW-0479">Metal-binding</keyword>
<comment type="cofactor">
    <cofactor evidence="1 9">
        <name>heme</name>
        <dbReference type="ChEBI" id="CHEBI:30413"/>
    </cofactor>
</comment>
<dbReference type="PRINTS" id="PR00463">
    <property type="entry name" value="EP450I"/>
</dbReference>
<evidence type="ECO:0000256" key="3">
    <source>
        <dbReference type="ARBA" id="ARBA00010617"/>
    </source>
</evidence>
<dbReference type="InterPro" id="IPR001128">
    <property type="entry name" value="Cyt_P450"/>
</dbReference>
<dbReference type="EMBL" id="LAVV01001043">
    <property type="protein sequence ID" value="KNZ63848.1"/>
    <property type="molecule type" value="Genomic_DNA"/>
</dbReference>
<dbReference type="PANTHER" id="PTHR46300">
    <property type="entry name" value="P450, PUTATIVE (EUROFUNG)-RELATED-RELATED"/>
    <property type="match status" value="1"/>
</dbReference>
<feature type="binding site" description="axial binding residue" evidence="9">
    <location>
        <position position="501"/>
    </location>
    <ligand>
        <name>heme</name>
        <dbReference type="ChEBI" id="CHEBI:30413"/>
    </ligand>
    <ligandPart>
        <name>Fe</name>
        <dbReference type="ChEBI" id="CHEBI:18248"/>
    </ligandPart>
</feature>
<feature type="transmembrane region" description="Helical" evidence="10">
    <location>
        <begin position="20"/>
        <end position="39"/>
    </location>
</feature>
<evidence type="ECO:0000256" key="5">
    <source>
        <dbReference type="ARBA" id="ARBA00022723"/>
    </source>
</evidence>
<name>A0A0L6VT18_9BASI</name>
<keyword evidence="10" id="KW-0812">Transmembrane</keyword>
<evidence type="ECO:0000256" key="2">
    <source>
        <dbReference type="ARBA" id="ARBA00005179"/>
    </source>
</evidence>
<dbReference type="AlphaFoldDB" id="A0A0L6VT18"/>
<evidence type="ECO:0000313" key="12">
    <source>
        <dbReference type="Proteomes" id="UP000037035"/>
    </source>
</evidence>
<dbReference type="VEuPathDB" id="FungiDB:VP01_1093g2"/>
<dbReference type="Pfam" id="PF00067">
    <property type="entry name" value="p450"/>
    <property type="match status" value="2"/>
</dbReference>
<organism evidence="11 12">
    <name type="scientific">Puccinia sorghi</name>
    <dbReference type="NCBI Taxonomy" id="27349"/>
    <lineage>
        <taxon>Eukaryota</taxon>
        <taxon>Fungi</taxon>
        <taxon>Dikarya</taxon>
        <taxon>Basidiomycota</taxon>
        <taxon>Pucciniomycotina</taxon>
        <taxon>Pucciniomycetes</taxon>
        <taxon>Pucciniales</taxon>
        <taxon>Pucciniaceae</taxon>
        <taxon>Puccinia</taxon>
    </lineage>
</organism>
<evidence type="ECO:0000256" key="7">
    <source>
        <dbReference type="ARBA" id="ARBA00023004"/>
    </source>
</evidence>
<keyword evidence="6" id="KW-0560">Oxidoreductase</keyword>
<dbReference type="InterPro" id="IPR036396">
    <property type="entry name" value="Cyt_P450_sf"/>
</dbReference>
<evidence type="ECO:0000256" key="10">
    <source>
        <dbReference type="SAM" id="Phobius"/>
    </source>
</evidence>
<dbReference type="GO" id="GO:0020037">
    <property type="term" value="F:heme binding"/>
    <property type="evidence" value="ECO:0007669"/>
    <property type="project" value="InterPro"/>
</dbReference>
<evidence type="ECO:0000256" key="6">
    <source>
        <dbReference type="ARBA" id="ARBA00023002"/>
    </source>
</evidence>
<gene>
    <name evidence="11" type="ORF">VP01_1093g2</name>
</gene>
<dbReference type="PRINTS" id="PR00385">
    <property type="entry name" value="P450"/>
</dbReference>
<accession>A0A0L6VT18</accession>
<keyword evidence="12" id="KW-1185">Reference proteome</keyword>
<dbReference type="Proteomes" id="UP000037035">
    <property type="component" value="Unassembled WGS sequence"/>
</dbReference>
<comment type="pathway">
    <text evidence="2">Secondary metabolite biosynthesis.</text>
</comment>
<dbReference type="CDD" id="cd11065">
    <property type="entry name" value="CYP64-like"/>
    <property type="match status" value="1"/>
</dbReference>
<evidence type="ECO:0000313" key="11">
    <source>
        <dbReference type="EMBL" id="KNZ63848.1"/>
    </source>
</evidence>
<dbReference type="GO" id="GO:0004497">
    <property type="term" value="F:monooxygenase activity"/>
    <property type="evidence" value="ECO:0007669"/>
    <property type="project" value="UniProtKB-KW"/>
</dbReference>
<evidence type="ECO:0000256" key="9">
    <source>
        <dbReference type="PIRSR" id="PIRSR602401-1"/>
    </source>
</evidence>
<sequence length="580" mass="65793">MMELIPAAIKIMHIETVTNFRVVSLIICVLSSVILSTIVRRRRRLPLPPGPKSFPFVGYSFGPWSVLERISLLIFFTPAHKHFVLSYWRQMEKITEKYGPVSSVKLGNNKLLVIVGRVQPALALLEGRSSIYCDRPQLEMAGNIMSGGLRTLCLPYGDRWKRFRRVLHSQLDNKAATSYEYQPIQERASRELILDILESPKDFNEALTRYAASVIIKITYGRLTPIHHGDEEVVQVIKTLSRFNKAARIGAHSVDRFPWLQYIPGWVSQGRKWHQEELELFSSQVDGVRREINIPGKRERCFTSYMLERQKEFSLSDDEAAYLAGEGILKLSGSLYGAGSDTTSSALSVVIFAAACHPEAAKTVQDQLENVVGNGRMPTFDDYFELPLVTAFVCETFRWRPVSAAGACCCLFAIFHRPLTRKTTLGFMHATVKDDVYEGCFIPAGSWVVGNHWSIHRDESVFPDPEKFDLNRWLMIDEKSGKSTLRPDMRHFAYGFGRRRCAGITIADRSMFINTANLLWSFDIKKKKDKDGNVIELDTMGNSTLTAFESATNSRPKPFEVDFVPRIPDLRRAIEEMSAS</sequence>
<reference evidence="11 12" key="1">
    <citation type="submission" date="2015-08" db="EMBL/GenBank/DDBJ databases">
        <title>Next Generation Sequencing and Analysis of the Genome of Puccinia sorghi L Schw, the Causal Agent of Maize Common Rust.</title>
        <authorList>
            <person name="Rochi L."/>
            <person name="Burguener G."/>
            <person name="Darino M."/>
            <person name="Turjanski A."/>
            <person name="Kreff E."/>
            <person name="Dieguez M.J."/>
            <person name="Sacco F."/>
        </authorList>
    </citation>
    <scope>NUCLEOTIDE SEQUENCE [LARGE SCALE GENOMIC DNA]</scope>
    <source>
        <strain evidence="11 12">RO10H11247</strain>
    </source>
</reference>
<dbReference type="InterPro" id="IPR002401">
    <property type="entry name" value="Cyt_P450_E_grp-I"/>
</dbReference>
<dbReference type="SUPFAM" id="SSF48264">
    <property type="entry name" value="Cytochrome P450"/>
    <property type="match status" value="1"/>
</dbReference>
<proteinExistence type="inferred from homology"/>
<dbReference type="PANTHER" id="PTHR46300:SF1">
    <property type="entry name" value="P450, PUTATIVE (EUROFUNG)-RELATED"/>
    <property type="match status" value="1"/>
</dbReference>
<comment type="similarity">
    <text evidence="3">Belongs to the cytochrome P450 family.</text>
</comment>
<dbReference type="STRING" id="27349.A0A0L6VT18"/>
<dbReference type="Gene3D" id="1.10.630.10">
    <property type="entry name" value="Cytochrome P450"/>
    <property type="match status" value="1"/>
</dbReference>
<evidence type="ECO:0000256" key="1">
    <source>
        <dbReference type="ARBA" id="ARBA00001971"/>
    </source>
</evidence>
<keyword evidence="8" id="KW-0503">Monooxygenase</keyword>
<dbReference type="OrthoDB" id="2789670at2759"/>
<dbReference type="InterPro" id="IPR050364">
    <property type="entry name" value="Cytochrome_P450_fung"/>
</dbReference>
<evidence type="ECO:0000256" key="4">
    <source>
        <dbReference type="ARBA" id="ARBA00022617"/>
    </source>
</evidence>
<keyword evidence="10" id="KW-0472">Membrane</keyword>
<dbReference type="GO" id="GO:0016705">
    <property type="term" value="F:oxidoreductase activity, acting on paired donors, with incorporation or reduction of molecular oxygen"/>
    <property type="evidence" value="ECO:0007669"/>
    <property type="project" value="InterPro"/>
</dbReference>
<dbReference type="GO" id="GO:0005506">
    <property type="term" value="F:iron ion binding"/>
    <property type="evidence" value="ECO:0007669"/>
    <property type="project" value="InterPro"/>
</dbReference>
<keyword evidence="7 9" id="KW-0408">Iron</keyword>
<keyword evidence="10" id="KW-1133">Transmembrane helix</keyword>
<evidence type="ECO:0008006" key="13">
    <source>
        <dbReference type="Google" id="ProtNLM"/>
    </source>
</evidence>
<protein>
    <recommendedName>
        <fullName evidence="13">Cytochrome P450</fullName>
    </recommendedName>
</protein>
<evidence type="ECO:0000256" key="8">
    <source>
        <dbReference type="ARBA" id="ARBA00023033"/>
    </source>
</evidence>
<keyword evidence="4 9" id="KW-0349">Heme</keyword>
<comment type="caution">
    <text evidence="11">The sequence shown here is derived from an EMBL/GenBank/DDBJ whole genome shotgun (WGS) entry which is preliminary data.</text>
</comment>